<comment type="caution">
    <text evidence="1">The sequence shown here is derived from an EMBL/GenBank/DDBJ whole genome shotgun (WGS) entry which is preliminary data.</text>
</comment>
<evidence type="ECO:0000313" key="1">
    <source>
        <dbReference type="EMBL" id="MBF5054565.1"/>
    </source>
</evidence>
<gene>
    <name evidence="1" type="ORF">ISO4_03167</name>
</gene>
<dbReference type="Proteomes" id="UP000644441">
    <property type="component" value="Unassembled WGS sequence"/>
</dbReference>
<sequence length="104" mass="11675">MTAILLSAVLSAAITLTVVAIWGQVYFLPRLRRTVRQDIDEEARKASDLIAESVEEAVKRGINEGVRNLPTREMLEETSRSLARSSTELVGERIGRFFGKKDRD</sequence>
<keyword evidence="2" id="KW-1185">Reference proteome</keyword>
<evidence type="ECO:0000313" key="2">
    <source>
        <dbReference type="Proteomes" id="UP000644441"/>
    </source>
</evidence>
<protein>
    <submittedName>
        <fullName evidence="1">Uncharacterized protein</fullName>
    </submittedName>
</protein>
<accession>A0ABS0AMQ0</accession>
<dbReference type="RefSeq" id="WP_194856880.1">
    <property type="nucleotide sequence ID" value="NZ_ARXR01000053.1"/>
</dbReference>
<dbReference type="EMBL" id="ARXR01000053">
    <property type="protein sequence ID" value="MBF5054565.1"/>
    <property type="molecule type" value="Genomic_DNA"/>
</dbReference>
<proteinExistence type="predicted"/>
<name>A0ABS0AMQ0_9GAMM</name>
<organism evidence="1 2">
    <name type="scientific">Alloalcanivorax venustensis ISO4</name>
    <dbReference type="NCBI Taxonomy" id="1177184"/>
    <lineage>
        <taxon>Bacteria</taxon>
        <taxon>Pseudomonadati</taxon>
        <taxon>Pseudomonadota</taxon>
        <taxon>Gammaproteobacteria</taxon>
        <taxon>Oceanospirillales</taxon>
        <taxon>Alcanivoracaceae</taxon>
        <taxon>Alloalcanivorax</taxon>
    </lineage>
</organism>
<reference evidence="1 2" key="1">
    <citation type="submission" date="2012-09" db="EMBL/GenBank/DDBJ databases">
        <title>Genome Sequence of alkane-degrading Bacterium Alcanivorax venustensis ISO4.</title>
        <authorList>
            <person name="Lai Q."/>
            <person name="Shao Z."/>
        </authorList>
    </citation>
    <scope>NUCLEOTIDE SEQUENCE [LARGE SCALE GENOMIC DNA]</scope>
    <source>
        <strain evidence="1 2">ISO4</strain>
    </source>
</reference>